<gene>
    <name evidence="1" type="ORF">PPRIM_AZ9-3.1.T0330034</name>
</gene>
<organism evidence="1 2">
    <name type="scientific">Paramecium primaurelia</name>
    <dbReference type="NCBI Taxonomy" id="5886"/>
    <lineage>
        <taxon>Eukaryota</taxon>
        <taxon>Sar</taxon>
        <taxon>Alveolata</taxon>
        <taxon>Ciliophora</taxon>
        <taxon>Intramacronucleata</taxon>
        <taxon>Oligohymenophorea</taxon>
        <taxon>Peniculida</taxon>
        <taxon>Parameciidae</taxon>
        <taxon>Paramecium</taxon>
    </lineage>
</organism>
<accession>A0A8S1L991</accession>
<keyword evidence="2" id="KW-1185">Reference proteome</keyword>
<name>A0A8S1L991_PARPR</name>
<reference evidence="1" key="1">
    <citation type="submission" date="2021-01" db="EMBL/GenBank/DDBJ databases">
        <authorList>
            <consortium name="Genoscope - CEA"/>
            <person name="William W."/>
        </authorList>
    </citation>
    <scope>NUCLEOTIDE SEQUENCE</scope>
</reference>
<comment type="caution">
    <text evidence="1">The sequence shown here is derived from an EMBL/GenBank/DDBJ whole genome shotgun (WGS) entry which is preliminary data.</text>
</comment>
<dbReference type="EMBL" id="CAJJDM010000032">
    <property type="protein sequence ID" value="CAD8062233.1"/>
    <property type="molecule type" value="Genomic_DNA"/>
</dbReference>
<protein>
    <submittedName>
        <fullName evidence="1">Uncharacterized protein</fullName>
    </submittedName>
</protein>
<proteinExistence type="predicted"/>
<dbReference type="AlphaFoldDB" id="A0A8S1L991"/>
<evidence type="ECO:0000313" key="1">
    <source>
        <dbReference type="EMBL" id="CAD8062233.1"/>
    </source>
</evidence>
<sequence length="94" mass="11358">MENKQSLQIHINLTQFIQKQNKEEQSAKLYEDWHQLIKLKLQGSKQDDTRKLIYGRLSETQQKSRRLTPNQTIQKDQDIIKDIQNIKFRLHKID</sequence>
<dbReference type="Proteomes" id="UP000688137">
    <property type="component" value="Unassembled WGS sequence"/>
</dbReference>
<evidence type="ECO:0000313" key="2">
    <source>
        <dbReference type="Proteomes" id="UP000688137"/>
    </source>
</evidence>